<reference evidence="1" key="1">
    <citation type="submission" date="2022-12" db="EMBL/GenBank/DDBJ databases">
        <authorList>
            <person name="Petersen C."/>
        </authorList>
    </citation>
    <scope>NUCLEOTIDE SEQUENCE</scope>
    <source>
        <strain evidence="1">IBT 17660</strain>
    </source>
</reference>
<name>A0A9X0BVZ8_9EURO</name>
<proteinExistence type="predicted"/>
<dbReference type="AlphaFoldDB" id="A0A9X0BVZ8"/>
<organism evidence="1 2">
    <name type="scientific">Penicillium desertorum</name>
    <dbReference type="NCBI Taxonomy" id="1303715"/>
    <lineage>
        <taxon>Eukaryota</taxon>
        <taxon>Fungi</taxon>
        <taxon>Dikarya</taxon>
        <taxon>Ascomycota</taxon>
        <taxon>Pezizomycotina</taxon>
        <taxon>Eurotiomycetes</taxon>
        <taxon>Eurotiomycetidae</taxon>
        <taxon>Eurotiales</taxon>
        <taxon>Aspergillaceae</taxon>
        <taxon>Penicillium</taxon>
    </lineage>
</organism>
<protein>
    <submittedName>
        <fullName evidence="1">Uncharacterized protein</fullName>
    </submittedName>
</protein>
<dbReference type="OrthoDB" id="4368902at2759"/>
<accession>A0A9X0BVZ8</accession>
<evidence type="ECO:0000313" key="1">
    <source>
        <dbReference type="EMBL" id="KAJ5486497.1"/>
    </source>
</evidence>
<keyword evidence="2" id="KW-1185">Reference proteome</keyword>
<comment type="caution">
    <text evidence="1">The sequence shown here is derived from an EMBL/GenBank/DDBJ whole genome shotgun (WGS) entry which is preliminary data.</text>
</comment>
<dbReference type="EMBL" id="JAPWDO010000001">
    <property type="protein sequence ID" value="KAJ5486497.1"/>
    <property type="molecule type" value="Genomic_DNA"/>
</dbReference>
<sequence length="251" mass="29705">MSPTYDQMLEPKQKFKPVRRYGKSDYFHFDIIRSLRYKNYLKFESDMLADIIIAEYKVRQTLQQKETLERKIRALEKLPKNDEDEKRFQLCHQELEIVKRNQGLNEQKMFADESMIPPGPLKRDYDAMRQDPTWYLRKELIEDCVGRGGCCARGCDCCKNRAFAYYKRGVGHCTAGCGFCASERGFEYTAGEKQRTVEQLDKMLRSHNPSYVVKMAEAYFAKPPEQKVQKVPEQVQREKAQKKQVWWKQLL</sequence>
<evidence type="ECO:0000313" key="2">
    <source>
        <dbReference type="Proteomes" id="UP001147760"/>
    </source>
</evidence>
<dbReference type="Proteomes" id="UP001147760">
    <property type="component" value="Unassembled WGS sequence"/>
</dbReference>
<gene>
    <name evidence="1" type="ORF">N7530_000797</name>
</gene>
<reference evidence="1" key="2">
    <citation type="journal article" date="2023" name="IMA Fungus">
        <title>Comparative genomic study of the Penicillium genus elucidates a diverse pangenome and 15 lateral gene transfer events.</title>
        <authorList>
            <person name="Petersen C."/>
            <person name="Sorensen T."/>
            <person name="Nielsen M.R."/>
            <person name="Sondergaard T.E."/>
            <person name="Sorensen J.L."/>
            <person name="Fitzpatrick D.A."/>
            <person name="Frisvad J.C."/>
            <person name="Nielsen K.L."/>
        </authorList>
    </citation>
    <scope>NUCLEOTIDE SEQUENCE</scope>
    <source>
        <strain evidence="1">IBT 17660</strain>
    </source>
</reference>